<organism evidence="1 2">
    <name type="scientific">Persea americana</name>
    <name type="common">Avocado</name>
    <dbReference type="NCBI Taxonomy" id="3435"/>
    <lineage>
        <taxon>Eukaryota</taxon>
        <taxon>Viridiplantae</taxon>
        <taxon>Streptophyta</taxon>
        <taxon>Embryophyta</taxon>
        <taxon>Tracheophyta</taxon>
        <taxon>Spermatophyta</taxon>
        <taxon>Magnoliopsida</taxon>
        <taxon>Magnoliidae</taxon>
        <taxon>Laurales</taxon>
        <taxon>Lauraceae</taxon>
        <taxon>Persea</taxon>
    </lineage>
</organism>
<accession>A0ACC2K7V5</accession>
<dbReference type="EMBL" id="CM056812">
    <property type="protein sequence ID" value="KAJ8617176.1"/>
    <property type="molecule type" value="Genomic_DNA"/>
</dbReference>
<gene>
    <name evidence="1" type="ORF">MRB53_013362</name>
</gene>
<proteinExistence type="predicted"/>
<evidence type="ECO:0000313" key="1">
    <source>
        <dbReference type="EMBL" id="KAJ8617176.1"/>
    </source>
</evidence>
<protein>
    <submittedName>
        <fullName evidence="1">Uncharacterized protein</fullName>
    </submittedName>
</protein>
<comment type="caution">
    <text evidence="1">The sequence shown here is derived from an EMBL/GenBank/DDBJ whole genome shotgun (WGS) entry which is preliminary data.</text>
</comment>
<name>A0ACC2K7V5_PERAE</name>
<evidence type="ECO:0000313" key="2">
    <source>
        <dbReference type="Proteomes" id="UP001234297"/>
    </source>
</evidence>
<keyword evidence="2" id="KW-1185">Reference proteome</keyword>
<reference evidence="1 2" key="1">
    <citation type="journal article" date="2022" name="Hortic Res">
        <title>A haplotype resolved chromosomal level avocado genome allows analysis of novel avocado genes.</title>
        <authorList>
            <person name="Nath O."/>
            <person name="Fletcher S.J."/>
            <person name="Hayward A."/>
            <person name="Shaw L.M."/>
            <person name="Masouleh A.K."/>
            <person name="Furtado A."/>
            <person name="Henry R.J."/>
            <person name="Mitter N."/>
        </authorList>
    </citation>
    <scope>NUCLEOTIDE SEQUENCE [LARGE SCALE GENOMIC DNA]</scope>
    <source>
        <strain evidence="2">cv. Hass</strain>
    </source>
</reference>
<dbReference type="Proteomes" id="UP001234297">
    <property type="component" value="Chromosome 4"/>
</dbReference>
<sequence length="180" mass="20399">MLIPTKNTFHEFVKVERDPKGNGMTATGFAVDLFIEVMDSLPNRVSYEFFPYESTDSLEMGYYDLLILQLLLKRYDGVIGDITITSDRSKSGDFTQPYMIAGEKPKSKFSRLVVILWMAVMFTLVGDYGAYLQAMLSPNNDGPIVTTIQQLIKNGDYVGYQKGSVVFNLLKRMGFQEEKL</sequence>